<dbReference type="GO" id="GO:0005886">
    <property type="term" value="C:plasma membrane"/>
    <property type="evidence" value="ECO:0007669"/>
    <property type="project" value="TreeGrafter"/>
</dbReference>
<evidence type="ECO:0000256" key="3">
    <source>
        <dbReference type="ARBA" id="ARBA00023157"/>
    </source>
</evidence>
<evidence type="ECO:0000259" key="7">
    <source>
        <dbReference type="PROSITE" id="PS50835"/>
    </source>
</evidence>
<keyword evidence="6" id="KW-0812">Transmembrane</keyword>
<keyword evidence="2 6" id="KW-0472">Membrane</keyword>
<keyword evidence="3" id="KW-1015">Disulfide bond</keyword>
<accession>A0AA35S3B7</accession>
<keyword evidence="9" id="KW-1185">Reference proteome</keyword>
<dbReference type="PROSITE" id="PS50835">
    <property type="entry name" value="IG_LIKE"/>
    <property type="match status" value="3"/>
</dbReference>
<gene>
    <name evidence="8" type="ORF">GBAR_LOCUS12572</name>
</gene>
<sequence>MKSPKRIFYLVITLYAVVLVCGGQLDITGQEEPLIIGVSRDIVCSWSGDANVTKMEWFLVGLGTGGAIETVMGENSIGLTLNPGIMGLDGTAYTCRATLSDGRRVEESIILSVKALDNIVSIAAISSIAIAGESFILVCNVSSEREANLSWVDSNGVERRDDPDTTISYSGWNGGMSTLILTINSIRTSERGVYKCISDIAVPPSTTEASFVVQVQIPEPTVTILRAPEHPVQLFTTDSLVLTCVIELISEVDSYVAVNSQWRGHSSLTDSERRVMVSELEGLHLKYNTSVTFNTLKTTDSGSYTCSATVGPQERNNHLISSSRTAETISISVALTVTIDVTYNPPSDFNLPSPPYYRPATSVTLTCRAHDPTGSVSYQWSSTCSSCFARSSSSQSITKTTLQSIDAGVHTCTATDGSGNTRSNTTEMRMKGSGMYVHRSYYIRDRAVANNSFILTGTSSST</sequence>
<feature type="domain" description="Ig-like" evidence="7">
    <location>
        <begin position="346"/>
        <end position="429"/>
    </location>
</feature>
<dbReference type="GO" id="GO:0098609">
    <property type="term" value="P:cell-cell adhesion"/>
    <property type="evidence" value="ECO:0007669"/>
    <property type="project" value="TreeGrafter"/>
</dbReference>
<evidence type="ECO:0000256" key="4">
    <source>
        <dbReference type="ARBA" id="ARBA00023180"/>
    </source>
</evidence>
<dbReference type="InterPro" id="IPR013783">
    <property type="entry name" value="Ig-like_fold"/>
</dbReference>
<dbReference type="Gene3D" id="2.60.40.10">
    <property type="entry name" value="Immunoglobulins"/>
    <property type="match status" value="3"/>
</dbReference>
<dbReference type="InterPro" id="IPR051275">
    <property type="entry name" value="Cell_adhesion_signaling"/>
</dbReference>
<feature type="transmembrane region" description="Helical" evidence="6">
    <location>
        <begin position="7"/>
        <end position="25"/>
    </location>
</feature>
<evidence type="ECO:0000256" key="5">
    <source>
        <dbReference type="ARBA" id="ARBA00023319"/>
    </source>
</evidence>
<comment type="subcellular location">
    <subcellularLocation>
        <location evidence="1">Membrane</location>
        <topology evidence="1">Single-pass type I membrane protein</topology>
    </subcellularLocation>
</comment>
<dbReference type="Proteomes" id="UP001174909">
    <property type="component" value="Unassembled WGS sequence"/>
</dbReference>
<feature type="domain" description="Ig-like" evidence="7">
    <location>
        <begin position="117"/>
        <end position="212"/>
    </location>
</feature>
<keyword evidence="6" id="KW-1133">Transmembrane helix</keyword>
<proteinExistence type="predicted"/>
<evidence type="ECO:0000256" key="1">
    <source>
        <dbReference type="ARBA" id="ARBA00004479"/>
    </source>
</evidence>
<keyword evidence="5" id="KW-0393">Immunoglobulin domain</keyword>
<dbReference type="PANTHER" id="PTHR11640:SF164">
    <property type="entry name" value="MAM DOMAIN-CONTAINING GLYCOSYLPHOSPHATIDYLINOSITOL ANCHOR PROTEIN 1"/>
    <property type="match status" value="1"/>
</dbReference>
<dbReference type="AlphaFoldDB" id="A0AA35S3B7"/>
<reference evidence="8" key="1">
    <citation type="submission" date="2023-03" db="EMBL/GenBank/DDBJ databases">
        <authorList>
            <person name="Steffen K."/>
            <person name="Cardenas P."/>
        </authorList>
    </citation>
    <scope>NUCLEOTIDE SEQUENCE</scope>
</reference>
<dbReference type="GO" id="GO:0050839">
    <property type="term" value="F:cell adhesion molecule binding"/>
    <property type="evidence" value="ECO:0007669"/>
    <property type="project" value="TreeGrafter"/>
</dbReference>
<protein>
    <submittedName>
        <fullName evidence="8">Carcinoembryonic antigen-related cell adhesion molecule 5</fullName>
    </submittedName>
</protein>
<feature type="domain" description="Ig-like" evidence="7">
    <location>
        <begin position="220"/>
        <end position="332"/>
    </location>
</feature>
<dbReference type="PANTHER" id="PTHR11640">
    <property type="entry name" value="NEPHRIN"/>
    <property type="match status" value="1"/>
</dbReference>
<dbReference type="InterPro" id="IPR003599">
    <property type="entry name" value="Ig_sub"/>
</dbReference>
<organism evidence="8 9">
    <name type="scientific">Geodia barretti</name>
    <name type="common">Barrett's horny sponge</name>
    <dbReference type="NCBI Taxonomy" id="519541"/>
    <lineage>
        <taxon>Eukaryota</taxon>
        <taxon>Metazoa</taxon>
        <taxon>Porifera</taxon>
        <taxon>Demospongiae</taxon>
        <taxon>Heteroscleromorpha</taxon>
        <taxon>Tetractinellida</taxon>
        <taxon>Astrophorina</taxon>
        <taxon>Geodiidae</taxon>
        <taxon>Geodia</taxon>
    </lineage>
</organism>
<dbReference type="GO" id="GO:0005911">
    <property type="term" value="C:cell-cell junction"/>
    <property type="evidence" value="ECO:0007669"/>
    <property type="project" value="TreeGrafter"/>
</dbReference>
<dbReference type="EMBL" id="CASHTH010001870">
    <property type="protein sequence ID" value="CAI8021141.1"/>
    <property type="molecule type" value="Genomic_DNA"/>
</dbReference>
<dbReference type="InterPro" id="IPR007110">
    <property type="entry name" value="Ig-like_dom"/>
</dbReference>
<evidence type="ECO:0000313" key="9">
    <source>
        <dbReference type="Proteomes" id="UP001174909"/>
    </source>
</evidence>
<dbReference type="SUPFAM" id="SSF48726">
    <property type="entry name" value="Immunoglobulin"/>
    <property type="match status" value="3"/>
</dbReference>
<evidence type="ECO:0000256" key="2">
    <source>
        <dbReference type="ARBA" id="ARBA00023136"/>
    </source>
</evidence>
<keyword evidence="4" id="KW-0325">Glycoprotein</keyword>
<dbReference type="SMART" id="SM00409">
    <property type="entry name" value="IG"/>
    <property type="match status" value="3"/>
</dbReference>
<dbReference type="InterPro" id="IPR036179">
    <property type="entry name" value="Ig-like_dom_sf"/>
</dbReference>
<evidence type="ECO:0000313" key="8">
    <source>
        <dbReference type="EMBL" id="CAI8021141.1"/>
    </source>
</evidence>
<comment type="caution">
    <text evidence="8">The sequence shown here is derived from an EMBL/GenBank/DDBJ whole genome shotgun (WGS) entry which is preliminary data.</text>
</comment>
<name>A0AA35S3B7_GEOBA</name>
<evidence type="ECO:0000256" key="6">
    <source>
        <dbReference type="SAM" id="Phobius"/>
    </source>
</evidence>